<reference evidence="1" key="1">
    <citation type="submission" date="2015-04" db="UniProtKB">
        <authorList>
            <consortium name="EnsemblPlants"/>
        </authorList>
    </citation>
    <scope>IDENTIFICATION</scope>
    <source>
        <strain evidence="1">SL10</strain>
    </source>
</reference>
<keyword evidence="2" id="KW-1185">Reference proteome</keyword>
<reference evidence="1" key="2">
    <citation type="submission" date="2018-04" db="EMBL/GenBank/DDBJ databases">
        <title>OnivRS2 (Oryza nivara Reference Sequence Version 2).</title>
        <authorList>
            <person name="Zhang J."/>
            <person name="Kudrna D."/>
            <person name="Lee S."/>
            <person name="Talag J."/>
            <person name="Rajasekar S."/>
            <person name="Welchert J."/>
            <person name="Hsing Y.-I."/>
            <person name="Wing R.A."/>
        </authorList>
    </citation>
    <scope>NUCLEOTIDE SEQUENCE [LARGE SCALE GENOMIC DNA]</scope>
    <source>
        <strain evidence="1">SL10</strain>
    </source>
</reference>
<sequence length="178" mass="20306">MDAHSDDEIAIPLSDDDERFNTPKRNQAFLSILQGFERYYIQFNLDEHFYHQWRPTTRGKDDDLFTARFVAATNGDEDAEEMQRYRIARMATKEAEGAAGAMGDGLRRGFRAIAAATMHIRLLLINLQRNLDDGECVVRKDPSIGCDGWWRPPASSGVTDVRSCSLTFFTWITLCFLC</sequence>
<accession>A0A0E0I9E3</accession>
<dbReference type="EnsemblPlants" id="ONIVA08G08920.1">
    <property type="protein sequence ID" value="ONIVA08G08920.1"/>
    <property type="gene ID" value="ONIVA08G08920"/>
</dbReference>
<evidence type="ECO:0000313" key="2">
    <source>
        <dbReference type="Proteomes" id="UP000006591"/>
    </source>
</evidence>
<dbReference type="Proteomes" id="UP000006591">
    <property type="component" value="Chromosome 8"/>
</dbReference>
<name>A0A0E0I9E3_ORYNI</name>
<dbReference type="HOGENOM" id="CLU_1698206_0_0_1"/>
<proteinExistence type="predicted"/>
<evidence type="ECO:0000313" key="1">
    <source>
        <dbReference type="EnsemblPlants" id="ONIVA08G08920.1"/>
    </source>
</evidence>
<organism evidence="1">
    <name type="scientific">Oryza nivara</name>
    <name type="common">Indian wild rice</name>
    <name type="synonym">Oryza sativa f. spontanea</name>
    <dbReference type="NCBI Taxonomy" id="4536"/>
    <lineage>
        <taxon>Eukaryota</taxon>
        <taxon>Viridiplantae</taxon>
        <taxon>Streptophyta</taxon>
        <taxon>Embryophyta</taxon>
        <taxon>Tracheophyta</taxon>
        <taxon>Spermatophyta</taxon>
        <taxon>Magnoliopsida</taxon>
        <taxon>Liliopsida</taxon>
        <taxon>Poales</taxon>
        <taxon>Poaceae</taxon>
        <taxon>BOP clade</taxon>
        <taxon>Oryzoideae</taxon>
        <taxon>Oryzeae</taxon>
        <taxon>Oryzinae</taxon>
        <taxon>Oryza</taxon>
    </lineage>
</organism>
<dbReference type="Gramene" id="ONIVA08G08920.1">
    <property type="protein sequence ID" value="ONIVA08G08920.1"/>
    <property type="gene ID" value="ONIVA08G08920"/>
</dbReference>
<dbReference type="AlphaFoldDB" id="A0A0E0I9E3"/>
<protein>
    <submittedName>
        <fullName evidence="1">Uncharacterized protein</fullName>
    </submittedName>
</protein>